<comment type="caution">
    <text evidence="1">The sequence shown here is derived from an EMBL/GenBank/DDBJ whole genome shotgun (WGS) entry which is preliminary data.</text>
</comment>
<reference evidence="1 2" key="1">
    <citation type="submission" date="2019-03" db="EMBL/GenBank/DDBJ databases">
        <title>Jiella endophytica sp. nov., a novel endophytic bacterium isolated from root of Ficus microcarpa Linn. f.</title>
        <authorList>
            <person name="Tuo L."/>
        </authorList>
    </citation>
    <scope>NUCLEOTIDE SEQUENCE [LARGE SCALE GENOMIC DNA]</scope>
    <source>
        <strain evidence="1 2">CBS5Q-3</strain>
    </source>
</reference>
<sequence>MRSPTIAAPVTRGLVVAPGQGAVSQSFSWSCLWKCGTKLVKCAPQCIPNPLNAGCISCLGSSWSTCKNCF</sequence>
<accession>A0A4Y8RT93</accession>
<proteinExistence type="predicted"/>
<organism evidence="1 2">
    <name type="scientific">Jiella endophytica</name>
    <dbReference type="NCBI Taxonomy" id="2558362"/>
    <lineage>
        <taxon>Bacteria</taxon>
        <taxon>Pseudomonadati</taxon>
        <taxon>Pseudomonadota</taxon>
        <taxon>Alphaproteobacteria</taxon>
        <taxon>Hyphomicrobiales</taxon>
        <taxon>Aurantimonadaceae</taxon>
        <taxon>Jiella</taxon>
    </lineage>
</organism>
<evidence type="ECO:0000313" key="1">
    <source>
        <dbReference type="EMBL" id="TFF27456.1"/>
    </source>
</evidence>
<dbReference type="Proteomes" id="UP000298179">
    <property type="component" value="Unassembled WGS sequence"/>
</dbReference>
<dbReference type="EMBL" id="SOZD01000001">
    <property type="protein sequence ID" value="TFF27456.1"/>
    <property type="molecule type" value="Genomic_DNA"/>
</dbReference>
<protein>
    <submittedName>
        <fullName evidence="1">Uncharacterized protein</fullName>
    </submittedName>
</protein>
<dbReference type="AlphaFoldDB" id="A0A4Y8RT93"/>
<gene>
    <name evidence="1" type="ORF">E3C22_03080</name>
</gene>
<name>A0A4Y8RT93_9HYPH</name>
<evidence type="ECO:0000313" key="2">
    <source>
        <dbReference type="Proteomes" id="UP000298179"/>
    </source>
</evidence>
<keyword evidence="2" id="KW-1185">Reference proteome</keyword>
<dbReference type="RefSeq" id="WP_134760083.1">
    <property type="nucleotide sequence ID" value="NZ_SOZD01000001.1"/>
</dbReference>
<dbReference type="OrthoDB" id="9945910at2"/>